<evidence type="ECO:0000313" key="2">
    <source>
        <dbReference type="EMBL" id="AZL89954.1"/>
    </source>
</evidence>
<name>A0A3S8UYW6_9VIRU</name>
<accession>A0A3S8UYW6</accession>
<feature type="region of interest" description="Disordered" evidence="1">
    <location>
        <begin position="168"/>
        <end position="191"/>
    </location>
</feature>
<sequence length="300" mass="34822">MKKFVFKFVDHDKKNITKINIGVFSDAKIEWTMDGVNDLQDHIQWEIHHIKRNHALNKELMRVIRQRYFPGVAESQNENQIGDYRIIKIKMKEDSTAINMNEESNQPTFRQIKSFEMCVAKYARGNKPTKHSDVHNYTKTHYVHEFSAGSEVDQTINLTELATFTVPTNESRSNNNAVQNRNNITGGDDDEFMNNVRTSYAANRNRIYGSLGNNSGNNSTAYRNTFNADRNSNTMDGLRKNNTNNNNNKTNYNNHWNAIASNRNSQAGGANNDKEYEPKYKKYKEKYLQLKNQKAKNMRM</sequence>
<organism evidence="2">
    <name type="scientific">Megavirus baoshan</name>
    <dbReference type="NCBI Taxonomy" id="2496520"/>
    <lineage>
        <taxon>Viruses</taxon>
        <taxon>Varidnaviria</taxon>
        <taxon>Bamfordvirae</taxon>
        <taxon>Nucleocytoviricota</taxon>
        <taxon>Megaviricetes</taxon>
        <taxon>Imitervirales</taxon>
        <taxon>Mimiviridae</taxon>
        <taxon>Megamimivirinae</taxon>
        <taxon>Megavirus</taxon>
        <taxon>Megavirus baoshanense</taxon>
    </lineage>
</organism>
<protein>
    <submittedName>
        <fullName evidence="2">Uncharacterized protein</fullName>
    </submittedName>
</protein>
<proteinExistence type="predicted"/>
<dbReference type="EMBL" id="MH046811">
    <property type="protein sequence ID" value="AZL89954.1"/>
    <property type="molecule type" value="Genomic_DNA"/>
</dbReference>
<gene>
    <name evidence="2" type="ORF">Mb0854</name>
</gene>
<feature type="compositionally biased region" description="Low complexity" evidence="1">
    <location>
        <begin position="174"/>
        <end position="183"/>
    </location>
</feature>
<reference evidence="2" key="1">
    <citation type="submission" date="2018-03" db="EMBL/GenBank/DDBJ databases">
        <title>Draft genome sequences of Megaviruse, new member of the family Mimiviridae isolated from water in Shanghai, China.</title>
        <authorList>
            <person name="Xia Y."/>
        </authorList>
    </citation>
    <scope>NUCLEOTIDE SEQUENCE</scope>
    <source>
        <strain evidence="2">SH</strain>
    </source>
</reference>
<evidence type="ECO:0000256" key="1">
    <source>
        <dbReference type="SAM" id="MobiDB-lite"/>
    </source>
</evidence>